<feature type="transmembrane region" description="Helical" evidence="1">
    <location>
        <begin position="98"/>
        <end position="117"/>
    </location>
</feature>
<dbReference type="GO" id="GO:0008610">
    <property type="term" value="P:lipid biosynthetic process"/>
    <property type="evidence" value="ECO:0007669"/>
    <property type="project" value="UniProtKB-ARBA"/>
</dbReference>
<dbReference type="Proteomes" id="UP000321734">
    <property type="component" value="Unassembled WGS sequence"/>
</dbReference>
<gene>
    <name evidence="3" type="ORF">ES711_05085</name>
</gene>
<dbReference type="GO" id="GO:0016020">
    <property type="term" value="C:membrane"/>
    <property type="evidence" value="ECO:0007669"/>
    <property type="project" value="TreeGrafter"/>
</dbReference>
<dbReference type="OrthoDB" id="104711at2"/>
<keyword evidence="1" id="KW-0812">Transmembrane</keyword>
<evidence type="ECO:0000313" key="4">
    <source>
        <dbReference type="Proteomes" id="UP000321734"/>
    </source>
</evidence>
<dbReference type="AlphaFoldDB" id="A0A5C7ANJ6"/>
<dbReference type="InterPro" id="IPR012171">
    <property type="entry name" value="Fatty_acid_desaturase"/>
</dbReference>
<organism evidence="3 4">
    <name type="scientific">Gelidibacter salicanalis</name>
    <dbReference type="NCBI Taxonomy" id="291193"/>
    <lineage>
        <taxon>Bacteria</taxon>
        <taxon>Pseudomonadati</taxon>
        <taxon>Bacteroidota</taxon>
        <taxon>Flavobacteriia</taxon>
        <taxon>Flavobacteriales</taxon>
        <taxon>Flavobacteriaceae</taxon>
        <taxon>Gelidibacter</taxon>
    </lineage>
</organism>
<feature type="transmembrane region" description="Helical" evidence="1">
    <location>
        <begin position="165"/>
        <end position="186"/>
    </location>
</feature>
<dbReference type="GO" id="GO:0016717">
    <property type="term" value="F:oxidoreductase activity, acting on paired donors, with oxidation of a pair of donors resulting in the reduction of molecular oxygen to two molecules of water"/>
    <property type="evidence" value="ECO:0007669"/>
    <property type="project" value="TreeGrafter"/>
</dbReference>
<keyword evidence="1" id="KW-1133">Transmembrane helix</keyword>
<sequence length="299" mass="35558">MYLLLFTINGLVSVLIFVNCIHEASHHNIFSSKWANNALLTLFDFIGIDSYIWKKRHILLHHNFQNVSGWDSDIEQSGFIKIYPHDKSEWYHNYQHKFVFMLYPLFLFNWIFVRDFKDFFSKKRIIKKVLKHIPILQYIKLFFFKLFFIFYTIILPIWIGFSLKTVLTGFCLMLVAGSVFSMGILLTSHVNQHNQFPLPDANGNLNLSWLEHQFVTTNDINTTNWFTRNVMGNFNFHLVHHLFPNINSAYVPEITKIVQDYALKNGFSYRSYTMRQAFKHHYQLIKSNALNSDVFEEDM</sequence>
<keyword evidence="1" id="KW-0472">Membrane</keyword>
<accession>A0A5C7ANJ6</accession>
<evidence type="ECO:0000313" key="3">
    <source>
        <dbReference type="EMBL" id="TXE09544.1"/>
    </source>
</evidence>
<dbReference type="InterPro" id="IPR005804">
    <property type="entry name" value="FA_desaturase_dom"/>
</dbReference>
<feature type="transmembrane region" description="Helical" evidence="1">
    <location>
        <begin position="34"/>
        <end position="53"/>
    </location>
</feature>
<name>A0A5C7ANJ6_9FLAO</name>
<dbReference type="Pfam" id="PF00487">
    <property type="entry name" value="FA_desaturase"/>
    <property type="match status" value="1"/>
</dbReference>
<dbReference type="PANTHER" id="PTHR19353">
    <property type="entry name" value="FATTY ACID DESATURASE 2"/>
    <property type="match status" value="1"/>
</dbReference>
<feature type="transmembrane region" description="Helical" evidence="1">
    <location>
        <begin position="6"/>
        <end position="22"/>
    </location>
</feature>
<feature type="transmembrane region" description="Helical" evidence="1">
    <location>
        <begin position="138"/>
        <end position="159"/>
    </location>
</feature>
<feature type="domain" description="Fatty acid desaturase" evidence="2">
    <location>
        <begin position="3"/>
        <end position="272"/>
    </location>
</feature>
<comment type="caution">
    <text evidence="3">The sequence shown here is derived from an EMBL/GenBank/DDBJ whole genome shotgun (WGS) entry which is preliminary data.</text>
</comment>
<protein>
    <submittedName>
        <fullName evidence="3">Fatty acid desaturase</fullName>
    </submittedName>
</protein>
<dbReference type="PANTHER" id="PTHR19353:SF19">
    <property type="entry name" value="DELTA(5) FATTY ACID DESATURASE C-RELATED"/>
    <property type="match status" value="1"/>
</dbReference>
<reference evidence="3 4" key="1">
    <citation type="submission" date="2019-08" db="EMBL/GenBank/DDBJ databases">
        <title>Genome sequence of Gelidibacter salicanalis IC162T.</title>
        <authorList>
            <person name="Bowman J.P."/>
        </authorList>
    </citation>
    <scope>NUCLEOTIDE SEQUENCE [LARGE SCALE GENOMIC DNA]</scope>
    <source>
        <strain evidence="3 4">IC162</strain>
    </source>
</reference>
<evidence type="ECO:0000256" key="1">
    <source>
        <dbReference type="SAM" id="Phobius"/>
    </source>
</evidence>
<dbReference type="EMBL" id="VORX01000002">
    <property type="protein sequence ID" value="TXE09544.1"/>
    <property type="molecule type" value="Genomic_DNA"/>
</dbReference>
<proteinExistence type="predicted"/>
<keyword evidence="4" id="KW-1185">Reference proteome</keyword>
<evidence type="ECO:0000259" key="2">
    <source>
        <dbReference type="Pfam" id="PF00487"/>
    </source>
</evidence>